<comment type="caution">
    <text evidence="2">The sequence shown here is derived from an EMBL/GenBank/DDBJ whole genome shotgun (WGS) entry which is preliminary data.</text>
</comment>
<feature type="coiled-coil region" evidence="1">
    <location>
        <begin position="37"/>
        <end position="64"/>
    </location>
</feature>
<reference evidence="3" key="1">
    <citation type="journal article" date="2019" name="Int. J. Syst. Evol. Microbiol.">
        <title>The Global Catalogue of Microorganisms (GCM) 10K type strain sequencing project: providing services to taxonomists for standard genome sequencing and annotation.</title>
        <authorList>
            <consortium name="The Broad Institute Genomics Platform"/>
            <consortium name="The Broad Institute Genome Sequencing Center for Infectious Disease"/>
            <person name="Wu L."/>
            <person name="Ma J."/>
        </authorList>
    </citation>
    <scope>NUCLEOTIDE SEQUENCE [LARGE SCALE GENOMIC DNA]</scope>
    <source>
        <strain evidence="3">CCM 8653</strain>
    </source>
</reference>
<gene>
    <name evidence="2" type="ORF">GCM10007368_22190</name>
</gene>
<dbReference type="RefSeq" id="WP_188523782.1">
    <property type="nucleotide sequence ID" value="NZ_BMDG01000007.1"/>
</dbReference>
<sequence length="116" mass="13133">MKTYVARIARRVAPRTVRNLEALSDLTADHGEGPLRFVAYERELQDLRREVDALRRDSRRVAELYDVVFEQARRDAAERGVAPTPDREVTDRAVAALEERLESEKGRGTATQEPGA</sequence>
<accession>A0ABQ2B8K9</accession>
<keyword evidence="3" id="KW-1185">Reference proteome</keyword>
<organism evidence="2 3">
    <name type="scientific">Isoptericola cucumis</name>
    <dbReference type="NCBI Taxonomy" id="1776856"/>
    <lineage>
        <taxon>Bacteria</taxon>
        <taxon>Bacillati</taxon>
        <taxon>Actinomycetota</taxon>
        <taxon>Actinomycetes</taxon>
        <taxon>Micrococcales</taxon>
        <taxon>Promicromonosporaceae</taxon>
        <taxon>Isoptericola</taxon>
    </lineage>
</organism>
<dbReference type="EMBL" id="BMDG01000007">
    <property type="protein sequence ID" value="GGI08644.1"/>
    <property type="molecule type" value="Genomic_DNA"/>
</dbReference>
<keyword evidence="1" id="KW-0175">Coiled coil</keyword>
<name>A0ABQ2B8K9_9MICO</name>
<dbReference type="Proteomes" id="UP000632535">
    <property type="component" value="Unassembled WGS sequence"/>
</dbReference>
<evidence type="ECO:0000313" key="2">
    <source>
        <dbReference type="EMBL" id="GGI08644.1"/>
    </source>
</evidence>
<proteinExistence type="predicted"/>
<evidence type="ECO:0000313" key="3">
    <source>
        <dbReference type="Proteomes" id="UP000632535"/>
    </source>
</evidence>
<protein>
    <recommendedName>
        <fullName evidence="4">DivIVA domain-containing protein</fullName>
    </recommendedName>
</protein>
<evidence type="ECO:0008006" key="4">
    <source>
        <dbReference type="Google" id="ProtNLM"/>
    </source>
</evidence>
<evidence type="ECO:0000256" key="1">
    <source>
        <dbReference type="SAM" id="Coils"/>
    </source>
</evidence>